<dbReference type="Gene3D" id="2.60.40.10">
    <property type="entry name" value="Immunoglobulins"/>
    <property type="match status" value="20"/>
</dbReference>
<feature type="non-terminal residue" evidence="12">
    <location>
        <position position="1924"/>
    </location>
</feature>
<sequence>MEGFGGAPRFLAYPRAFMVQSGADAVLSCQITGNPRPSILWEKDKTPIEPSDRFHVEAKGDLYSLLVSCATPQDSGLYICKAKNSVGETYAAATLKVEVGEPQEEGCSGGEAPTFLVAPSSTRVCRGEDVMFACRVFGQPCPVLEWEKDGRKLSDIFESSHFAVGQEPEDWHFLKLFGVRPPDGGVYVCRARSGSQEALAAAVLLVEPRVLPDRLPNGSPADGPELLAEQQQRRRRHVAGRHAGLEPQVPNGMVPATVPGAKAFAVSAGKHAKFRCYVTGKPKPEIIWQKDGEPLVLGRRHLVYEDREGYFILKVLYCKPQDQGLYVCTASNSAGQTLSAVQLQVKEHRLRFQVQLADVEVAEREDAVLECQVPLETIPTAWYLEDRELQPSHKYVMEERGVLRRLTIRDARTDDDGIYLCQMKDKGRSIAEVSVRGVITKRLPRKLDVMEGENAVFCVETREALEGICWSRDGLELQESPCTVLKSFGRTHLLVLVHVTRQDAGIISFAVGESQTSSQLRVKCVKRDPPSAPVAAEMSAAESNVALLTWCPAPDANLRPPGRYLLERREAVGGEWVQCLTTDLPGRVRVLGDSVPREADYCFRICAANEHGRSSPVEFPGSVHLAPAAHLERGLQDVQVRDGEDARFSLELSAAVHGAWFLNGARLGEEGEAASGRCCVQHRGTEHSLLIREVRLADSGAQVTFVSGSVQDSAMLHVQEAPVRIVSSNEEAPHAYTAGQRVELWCQLSRPAAPVRWYKDGEEVEEGESLVLEQEGPRRRLVLPCAQPQDTGEFVCDAGGDSVFYTVTVAEAPVRIVSSNEEAPHAYTAGQRVELWCQLSRPAAPVRWYKDGEEVEEGESLVLEQEGPRRRLVLPCARPQDTGEFVCDAGGDSVFYTITVAAPQVRITPVPKAQQLQEVLAGLPVVLKCQVSPPDAPVHWLKDGEAVVPTEVLAICSEGCSRKLHIPAAVLSDSGMYTCNAGDDATSFRVTVSGEMPWGCPSSCGAHLPPWLSPPMCSPAEAPVRIVSSNEEAPHTYTAGQRVELWCQLSRPAAPMRWYKDGEEVEEGESLVLEQEGPRRRLVLPCARLQDTGEFICDVGDVSVSYHISVAEPPVRILHPPQRSLELSVQAPGRVELRCELSVPDAPVRWFKDGLEVDETDNLLLLVEGAWRCLLIPRSSTEDAGEYICESKDEAVSFDVKVSEPPVRILQPRRPPPVVMVAPGETVTLGCELSRADALVHWAKEGVRLEAGGSLVLEEEGAHRRLLIPAARAEHSGKYVCDAADDTVTFTVQVSDPLVRILERDVLPTRQHCRAMEDLVLEVHLSHAHGEVKWYKDGEKLQDTGRVRLEEDGARRSLVILGTTGRDAGEYLCDTGDDSIVFFVTVEVPRVVEIITELQSLTVLEGEDATFKCLVSPEDVAVTWQLNGQPVVPSEQLLVTRSGLCHSLTLRHCQPCDAATVTANAEGLVSTARLSVQEAQVLFVRKLRDVVAEEQGDACLEVEVSHEAAEVQWLKQGVLLQPGSKYQLQELGRRRILTIRCLVPADRGTYRCESLHDRTQARLCVEPRKVSIRMPLADVETFEKETATFHLELSHPDVPGVWTRDGIRVKPSSTCRISATGCRHSLTLEGLALEDSGTVTFTADMLRCSARLLVREPPVTMVRVPRDLGVPETGVASFECELSRPSMEVKWFKDGQELRPGPNCRIYSAGRRRVLQLNRCELADAGIYTCDAGDCRASATLHVQERQVRIVQELQDAQVREGDNAVFTCEASHGDVKGEWFRDGEKIKVSSTVKIRQEGTRHFLLLCGVHPEDAGLIRFVAGMVVSEASLRVEALPIRIVKPLRDKTVLARHKATLECTVSHARGRVRWLRGETEIFAGDKYEICNLDCYRTLIIHCVGPEDEDSYTCDAFDDRSTARLLVEGE</sequence>
<keyword evidence="13" id="KW-1185">Reference proteome</keyword>
<feature type="domain" description="Ig-like" evidence="10">
    <location>
        <begin position="1023"/>
        <end position="1109"/>
    </location>
</feature>
<comment type="subcellular location">
    <subcellularLocation>
        <location evidence="2">Cytoplasm</location>
    </subcellularLocation>
    <subcellularLocation>
        <location evidence="1">Nucleus</location>
    </subcellularLocation>
</comment>
<dbReference type="PROSITE" id="PS50853">
    <property type="entry name" value="FN3"/>
    <property type="match status" value="1"/>
</dbReference>
<gene>
    <name evidence="12" type="primary">Obsl1</name>
    <name evidence="12" type="ORF">GRUAME_R09078</name>
</gene>
<evidence type="ECO:0000259" key="11">
    <source>
        <dbReference type="PROSITE" id="PS50853"/>
    </source>
</evidence>
<dbReference type="InterPro" id="IPR003598">
    <property type="entry name" value="Ig_sub2"/>
</dbReference>
<dbReference type="InterPro" id="IPR052385">
    <property type="entry name" value="Obscurin/Obscurin-like_Reg"/>
</dbReference>
<dbReference type="GO" id="GO:0005737">
    <property type="term" value="C:cytoplasm"/>
    <property type="evidence" value="ECO:0007669"/>
    <property type="project" value="UniProtKB-SubCell"/>
</dbReference>
<dbReference type="FunFam" id="2.60.40.10:FF:000464">
    <property type="entry name" value="Putative obscurin-like protein 1"/>
    <property type="match status" value="1"/>
</dbReference>
<keyword evidence="6" id="KW-0677">Repeat</keyword>
<accession>A0A850TLW9</accession>
<feature type="domain" description="Ig-like" evidence="10">
    <location>
        <begin position="1113"/>
        <end position="1203"/>
    </location>
</feature>
<feature type="domain" description="Fibronectin type-III" evidence="11">
    <location>
        <begin position="529"/>
        <end position="628"/>
    </location>
</feature>
<evidence type="ECO:0000256" key="3">
    <source>
        <dbReference type="ARBA" id="ARBA00006692"/>
    </source>
</evidence>
<dbReference type="PROSITE" id="PS50835">
    <property type="entry name" value="IG_LIKE"/>
    <property type="match status" value="14"/>
</dbReference>
<feature type="domain" description="Ig-like" evidence="10">
    <location>
        <begin position="113"/>
        <end position="200"/>
    </location>
</feature>
<feature type="domain" description="Ig-like" evidence="10">
    <location>
        <begin position="1313"/>
        <end position="1373"/>
    </location>
</feature>
<feature type="domain" description="Ig-like" evidence="10">
    <location>
        <begin position="350"/>
        <end position="434"/>
    </location>
</feature>
<name>A0A850TLW9_GRUAM</name>
<dbReference type="InterPro" id="IPR007110">
    <property type="entry name" value="Ig-like_dom"/>
</dbReference>
<dbReference type="FunFam" id="2.60.40.10:FF:000211">
    <property type="entry name" value="Obscurin-like protein 1"/>
    <property type="match status" value="6"/>
</dbReference>
<dbReference type="InterPro" id="IPR013783">
    <property type="entry name" value="Ig-like_fold"/>
</dbReference>
<feature type="domain" description="Ig-like" evidence="10">
    <location>
        <begin position="1836"/>
        <end position="1910"/>
    </location>
</feature>
<organism evidence="12 13">
    <name type="scientific">Grus americana</name>
    <name type="common">Whooping crane</name>
    <dbReference type="NCBI Taxonomy" id="9117"/>
    <lineage>
        <taxon>Eukaryota</taxon>
        <taxon>Metazoa</taxon>
        <taxon>Chordata</taxon>
        <taxon>Craniata</taxon>
        <taxon>Vertebrata</taxon>
        <taxon>Euteleostomi</taxon>
        <taxon>Archelosauria</taxon>
        <taxon>Archosauria</taxon>
        <taxon>Dinosauria</taxon>
        <taxon>Saurischia</taxon>
        <taxon>Theropoda</taxon>
        <taxon>Coelurosauria</taxon>
        <taxon>Aves</taxon>
        <taxon>Neognathae</taxon>
        <taxon>Neoaves</taxon>
        <taxon>Gruiformes</taxon>
        <taxon>Gruidae</taxon>
        <taxon>Grus</taxon>
    </lineage>
</organism>
<evidence type="ECO:0000256" key="4">
    <source>
        <dbReference type="ARBA" id="ARBA00022490"/>
    </source>
</evidence>
<feature type="domain" description="Ig-like" evidence="10">
    <location>
        <begin position="8"/>
        <end position="96"/>
    </location>
</feature>
<feature type="domain" description="Ig-like" evidence="10">
    <location>
        <begin position="1657"/>
        <end position="1749"/>
    </location>
</feature>
<evidence type="ECO:0000256" key="5">
    <source>
        <dbReference type="ARBA" id="ARBA00022553"/>
    </source>
</evidence>
<feature type="non-terminal residue" evidence="12">
    <location>
        <position position="1"/>
    </location>
</feature>
<feature type="domain" description="Ig-like" evidence="10">
    <location>
        <begin position="1389"/>
        <end position="1571"/>
    </location>
</feature>
<evidence type="ECO:0000256" key="1">
    <source>
        <dbReference type="ARBA" id="ARBA00004123"/>
    </source>
</evidence>
<dbReference type="GO" id="GO:0005634">
    <property type="term" value="C:nucleus"/>
    <property type="evidence" value="ECO:0007669"/>
    <property type="project" value="UniProtKB-SubCell"/>
</dbReference>
<dbReference type="InterPro" id="IPR036179">
    <property type="entry name" value="Ig-like_dom_sf"/>
</dbReference>
<evidence type="ECO:0000256" key="9">
    <source>
        <dbReference type="ARBA" id="ARBA00023319"/>
    </source>
</evidence>
<keyword evidence="9" id="KW-0393">Immunoglobulin domain</keyword>
<feature type="domain" description="Ig-like" evidence="10">
    <location>
        <begin position="813"/>
        <end position="899"/>
    </location>
</feature>
<evidence type="ECO:0000313" key="12">
    <source>
        <dbReference type="EMBL" id="NWH18459.1"/>
    </source>
</evidence>
<evidence type="ECO:0000256" key="8">
    <source>
        <dbReference type="ARBA" id="ARBA00023242"/>
    </source>
</evidence>
<feature type="domain" description="Ig-like" evidence="10">
    <location>
        <begin position="903"/>
        <end position="993"/>
    </location>
</feature>
<dbReference type="PANTHER" id="PTHR35971">
    <property type="entry name" value="SI:DKEY-31G6.6"/>
    <property type="match status" value="1"/>
</dbReference>
<feature type="domain" description="Ig-like" evidence="10">
    <location>
        <begin position="1205"/>
        <end position="1291"/>
    </location>
</feature>
<dbReference type="Proteomes" id="UP000640762">
    <property type="component" value="Unassembled WGS sequence"/>
</dbReference>
<dbReference type="CDD" id="cd00063">
    <property type="entry name" value="FN3"/>
    <property type="match status" value="1"/>
</dbReference>
<evidence type="ECO:0000313" key="13">
    <source>
        <dbReference type="Proteomes" id="UP000640762"/>
    </source>
</evidence>
<keyword evidence="5" id="KW-0597">Phosphoprotein</keyword>
<keyword evidence="7" id="KW-1015">Disulfide bond</keyword>
<protein>
    <submittedName>
        <fullName evidence="12">OBSL1 protein</fullName>
    </submittedName>
</protein>
<comment type="caution">
    <text evidence="12">The sequence shown here is derived from an EMBL/GenBank/DDBJ whole genome shotgun (WGS) entry which is preliminary data.</text>
</comment>
<keyword evidence="4" id="KW-0963">Cytoplasm</keyword>
<feature type="domain" description="Ig-like" evidence="10">
    <location>
        <begin position="255"/>
        <end position="339"/>
    </location>
</feature>
<dbReference type="FunFam" id="2.60.40.10:FF:001002">
    <property type="entry name" value="obscurin-like protein 1 isoform X2"/>
    <property type="match status" value="1"/>
</dbReference>
<dbReference type="InterPro" id="IPR013098">
    <property type="entry name" value="Ig_I-set"/>
</dbReference>
<evidence type="ECO:0000259" key="10">
    <source>
        <dbReference type="PROSITE" id="PS50835"/>
    </source>
</evidence>
<evidence type="ECO:0000256" key="7">
    <source>
        <dbReference type="ARBA" id="ARBA00023157"/>
    </source>
</evidence>
<dbReference type="FunFam" id="2.60.40.10:FF:000241">
    <property type="entry name" value="obscurin-like protein 1 isoform X2"/>
    <property type="match status" value="3"/>
</dbReference>
<evidence type="ECO:0000256" key="6">
    <source>
        <dbReference type="ARBA" id="ARBA00022737"/>
    </source>
</evidence>
<dbReference type="InterPro" id="IPR036116">
    <property type="entry name" value="FN3_sf"/>
</dbReference>
<dbReference type="EMBL" id="WEIX01003772">
    <property type="protein sequence ID" value="NWH18459.1"/>
    <property type="molecule type" value="Genomic_DNA"/>
</dbReference>
<proteinExistence type="inferred from homology"/>
<dbReference type="PANTHER" id="PTHR35971:SF5">
    <property type="entry name" value="OBSCURIN LIKE CYTOSKELETAL ADAPTOR 1"/>
    <property type="match status" value="1"/>
</dbReference>
<dbReference type="SMART" id="SM00408">
    <property type="entry name" value="IGc2"/>
    <property type="match status" value="12"/>
</dbReference>
<feature type="domain" description="Ig-like" evidence="10">
    <location>
        <begin position="722"/>
        <end position="808"/>
    </location>
</feature>
<dbReference type="FunFam" id="2.60.40.10:FF:000050">
    <property type="entry name" value="Titin isoform B"/>
    <property type="match status" value="1"/>
</dbReference>
<dbReference type="InterPro" id="IPR003599">
    <property type="entry name" value="Ig_sub"/>
</dbReference>
<dbReference type="Pfam" id="PF07679">
    <property type="entry name" value="I-set"/>
    <property type="match status" value="13"/>
</dbReference>
<dbReference type="FunFam" id="2.60.40.10:FF:001084">
    <property type="entry name" value="obscurin-like isoform X3"/>
    <property type="match status" value="3"/>
</dbReference>
<dbReference type="SMART" id="SM00409">
    <property type="entry name" value="IG"/>
    <property type="match status" value="19"/>
</dbReference>
<dbReference type="SUPFAM" id="SSF49265">
    <property type="entry name" value="Fibronectin type III"/>
    <property type="match status" value="1"/>
</dbReference>
<keyword evidence="8" id="KW-0539">Nucleus</keyword>
<dbReference type="InterPro" id="IPR003961">
    <property type="entry name" value="FN3_dom"/>
</dbReference>
<dbReference type="FunFam" id="2.60.40.10:FF:000502">
    <property type="entry name" value="obscurin-like protein 1 isoform X2"/>
    <property type="match status" value="1"/>
</dbReference>
<evidence type="ECO:0000256" key="2">
    <source>
        <dbReference type="ARBA" id="ARBA00004496"/>
    </source>
</evidence>
<reference evidence="12" key="1">
    <citation type="submission" date="2019-10" db="EMBL/GenBank/DDBJ databases">
        <title>Bird 10,000 Genomes (B10K) Project - Family phase.</title>
        <authorList>
            <person name="Zhang G."/>
        </authorList>
    </citation>
    <scope>NUCLEOTIDE SEQUENCE</scope>
    <source>
        <strain evidence="12">B10K-DU-012-65</strain>
        <tissue evidence="12">Muscle</tissue>
    </source>
</reference>
<comment type="similarity">
    <text evidence="3">Belongs to the protein kinase superfamily. CAMK Ser/Thr protein kinase family.</text>
</comment>
<dbReference type="Pfam" id="PF13927">
    <property type="entry name" value="Ig_3"/>
    <property type="match status" value="1"/>
</dbReference>
<dbReference type="SUPFAM" id="SSF48726">
    <property type="entry name" value="Immunoglobulin"/>
    <property type="match status" value="19"/>
</dbReference>